<dbReference type="Proteomes" id="UP000029981">
    <property type="component" value="Chromosome 7"/>
</dbReference>
<reference evidence="1 2" key="1">
    <citation type="journal article" date="2009" name="Nat. Genet.">
        <title>The genome of the cucumber, Cucumis sativus L.</title>
        <authorList>
            <person name="Huang S."/>
            <person name="Li R."/>
            <person name="Zhang Z."/>
            <person name="Li L."/>
            <person name="Gu X."/>
            <person name="Fan W."/>
            <person name="Lucas W.J."/>
            <person name="Wang X."/>
            <person name="Xie B."/>
            <person name="Ni P."/>
            <person name="Ren Y."/>
            <person name="Zhu H."/>
            <person name="Li J."/>
            <person name="Lin K."/>
            <person name="Jin W."/>
            <person name="Fei Z."/>
            <person name="Li G."/>
            <person name="Staub J."/>
            <person name="Kilian A."/>
            <person name="van der Vossen E.A."/>
            <person name="Wu Y."/>
            <person name="Guo J."/>
            <person name="He J."/>
            <person name="Jia Z."/>
            <person name="Ren Y."/>
            <person name="Tian G."/>
            <person name="Lu Y."/>
            <person name="Ruan J."/>
            <person name="Qian W."/>
            <person name="Wang M."/>
            <person name="Huang Q."/>
            <person name="Li B."/>
            <person name="Xuan Z."/>
            <person name="Cao J."/>
            <person name="Asan"/>
            <person name="Wu Z."/>
            <person name="Zhang J."/>
            <person name="Cai Q."/>
            <person name="Bai Y."/>
            <person name="Zhao B."/>
            <person name="Han Y."/>
            <person name="Li Y."/>
            <person name="Li X."/>
            <person name="Wang S."/>
            <person name="Shi Q."/>
            <person name="Liu S."/>
            <person name="Cho W.K."/>
            <person name="Kim J.Y."/>
            <person name="Xu Y."/>
            <person name="Heller-Uszynska K."/>
            <person name="Miao H."/>
            <person name="Cheng Z."/>
            <person name="Zhang S."/>
            <person name="Wu J."/>
            <person name="Yang Y."/>
            <person name="Kang H."/>
            <person name="Li M."/>
            <person name="Liang H."/>
            <person name="Ren X."/>
            <person name="Shi Z."/>
            <person name="Wen M."/>
            <person name="Jian M."/>
            <person name="Yang H."/>
            <person name="Zhang G."/>
            <person name="Yang Z."/>
            <person name="Chen R."/>
            <person name="Liu S."/>
            <person name="Li J."/>
            <person name="Ma L."/>
            <person name="Liu H."/>
            <person name="Zhou Y."/>
            <person name="Zhao J."/>
            <person name="Fang X."/>
            <person name="Li G."/>
            <person name="Fang L."/>
            <person name="Li Y."/>
            <person name="Liu D."/>
            <person name="Zheng H."/>
            <person name="Zhang Y."/>
            <person name="Qin N."/>
            <person name="Li Z."/>
            <person name="Yang G."/>
            <person name="Yang S."/>
            <person name="Bolund L."/>
            <person name="Kristiansen K."/>
            <person name="Zheng H."/>
            <person name="Li S."/>
            <person name="Zhang X."/>
            <person name="Yang H."/>
            <person name="Wang J."/>
            <person name="Sun R."/>
            <person name="Zhang B."/>
            <person name="Jiang S."/>
            <person name="Wang J."/>
            <person name="Du Y."/>
            <person name="Li S."/>
        </authorList>
    </citation>
    <scope>NUCLEOTIDE SEQUENCE [LARGE SCALE GENOMIC DNA]</scope>
    <source>
        <strain evidence="2">cv. 9930</strain>
    </source>
</reference>
<evidence type="ECO:0000313" key="2">
    <source>
        <dbReference type="Proteomes" id="UP000029981"/>
    </source>
</evidence>
<organism evidence="1 2">
    <name type="scientific">Cucumis sativus</name>
    <name type="common">Cucumber</name>
    <dbReference type="NCBI Taxonomy" id="3659"/>
    <lineage>
        <taxon>Eukaryota</taxon>
        <taxon>Viridiplantae</taxon>
        <taxon>Streptophyta</taxon>
        <taxon>Embryophyta</taxon>
        <taxon>Tracheophyta</taxon>
        <taxon>Spermatophyta</taxon>
        <taxon>Magnoliopsida</taxon>
        <taxon>eudicotyledons</taxon>
        <taxon>Gunneridae</taxon>
        <taxon>Pentapetalae</taxon>
        <taxon>rosids</taxon>
        <taxon>fabids</taxon>
        <taxon>Cucurbitales</taxon>
        <taxon>Cucurbitaceae</taxon>
        <taxon>Benincaseae</taxon>
        <taxon>Cucumis</taxon>
    </lineage>
</organism>
<reference evidence="1 2" key="3">
    <citation type="journal article" date="2010" name="BMC Genomics">
        <title>Transcriptome sequencing and comparative analysis of cucumber flowers with different sex types.</title>
        <authorList>
            <person name="Guo S."/>
            <person name="Zheng Y."/>
            <person name="Joung J.G."/>
            <person name="Liu S."/>
            <person name="Zhang Z."/>
            <person name="Crasta O.R."/>
            <person name="Sobral B.W."/>
            <person name="Xu Y."/>
            <person name="Huang S."/>
            <person name="Fei Z."/>
        </authorList>
    </citation>
    <scope>NUCLEOTIDE SEQUENCE [LARGE SCALE GENOMIC DNA]</scope>
    <source>
        <strain evidence="2">cv. 9930</strain>
    </source>
</reference>
<dbReference type="AlphaFoldDB" id="A0A0A0K4L0"/>
<reference evidence="1 2" key="2">
    <citation type="journal article" date="2009" name="PLoS ONE">
        <title>An integrated genetic and cytogenetic map of the cucumber genome.</title>
        <authorList>
            <person name="Ren Y."/>
            <person name="Zhang Z."/>
            <person name="Liu J."/>
            <person name="Staub J.E."/>
            <person name="Han Y."/>
            <person name="Cheng Z."/>
            <person name="Li X."/>
            <person name="Lu J."/>
            <person name="Miao H."/>
            <person name="Kang H."/>
            <person name="Xie B."/>
            <person name="Gu X."/>
            <person name="Wang X."/>
            <person name="Du Y."/>
            <person name="Jin W."/>
            <person name="Huang S."/>
        </authorList>
    </citation>
    <scope>NUCLEOTIDE SEQUENCE [LARGE SCALE GENOMIC DNA]</scope>
    <source>
        <strain evidence="2">cv. 9930</strain>
    </source>
</reference>
<gene>
    <name evidence="1" type="ORF">Csa_7G009180</name>
</gene>
<dbReference type="EMBL" id="CM002928">
    <property type="protein sequence ID" value="KGN43222.1"/>
    <property type="molecule type" value="Genomic_DNA"/>
</dbReference>
<proteinExistence type="predicted"/>
<reference evidence="1 2" key="4">
    <citation type="journal article" date="2011" name="BMC Genomics">
        <title>RNA-Seq improves annotation of protein-coding genes in the cucumber genome.</title>
        <authorList>
            <person name="Li Z."/>
            <person name="Zhang Z."/>
            <person name="Yan P."/>
            <person name="Huang S."/>
            <person name="Fei Z."/>
            <person name="Lin K."/>
        </authorList>
    </citation>
    <scope>NUCLEOTIDE SEQUENCE [LARGE SCALE GENOMIC DNA]</scope>
    <source>
        <strain evidence="2">cv. 9930</strain>
    </source>
</reference>
<sequence>MNVESLSIQTAFIGNEQLILRFLWKSNEIDGNKIGAQGASKEKANLGRATILALGKALSFKTTWSTIISRTQAAMISTSSRNSLEEVRRVAMEGQATNLGSTSRWANDIEQVGEQT</sequence>
<protein>
    <submittedName>
        <fullName evidence="1">Uncharacterized protein</fullName>
    </submittedName>
</protein>
<dbReference type="Gramene" id="KGN43222">
    <property type="protein sequence ID" value="KGN43222"/>
    <property type="gene ID" value="Csa_7G009180"/>
</dbReference>
<evidence type="ECO:0000313" key="1">
    <source>
        <dbReference type="EMBL" id="KGN43222.1"/>
    </source>
</evidence>
<keyword evidence="2" id="KW-1185">Reference proteome</keyword>
<name>A0A0A0K4L0_CUCSA</name>
<accession>A0A0A0K4L0</accession>